<dbReference type="NCBIfam" id="TIGR04178">
    <property type="entry name" value="exo_archaeo"/>
    <property type="match status" value="1"/>
</dbReference>
<evidence type="ECO:0000256" key="8">
    <source>
        <dbReference type="SAM" id="Phobius"/>
    </source>
</evidence>
<dbReference type="InterPro" id="IPR026392">
    <property type="entry name" value="Exo/Archaeosortase_dom"/>
</dbReference>
<evidence type="ECO:0000256" key="5">
    <source>
        <dbReference type="ARBA" id="ARBA00022801"/>
    </source>
</evidence>
<organism evidence="9 10">
    <name type="scientific">Dendronalium phyllosphericum CENA369</name>
    <dbReference type="NCBI Taxonomy" id="1725256"/>
    <lineage>
        <taxon>Bacteria</taxon>
        <taxon>Bacillati</taxon>
        <taxon>Cyanobacteriota</taxon>
        <taxon>Cyanophyceae</taxon>
        <taxon>Nostocales</taxon>
        <taxon>Nostocaceae</taxon>
        <taxon>Dendronalium</taxon>
        <taxon>Dendronalium phyllosphericum</taxon>
    </lineage>
</organism>
<dbReference type="InterPro" id="IPR022505">
    <property type="entry name" value="Exosortase_cyanobac"/>
</dbReference>
<feature type="transmembrane region" description="Helical" evidence="8">
    <location>
        <begin position="68"/>
        <end position="85"/>
    </location>
</feature>
<dbReference type="GO" id="GO:0005886">
    <property type="term" value="C:plasma membrane"/>
    <property type="evidence" value="ECO:0007669"/>
    <property type="project" value="UniProtKB-SubCell"/>
</dbReference>
<keyword evidence="7 8" id="KW-0472">Membrane</keyword>
<dbReference type="RefSeq" id="WP_214436064.1">
    <property type="nucleotide sequence ID" value="NZ_CAWPUQ010000215.1"/>
</dbReference>
<accession>A0A8J7LN74</accession>
<evidence type="ECO:0000256" key="2">
    <source>
        <dbReference type="ARBA" id="ARBA00022475"/>
    </source>
</evidence>
<feature type="transmembrane region" description="Helical" evidence="8">
    <location>
        <begin position="253"/>
        <end position="275"/>
    </location>
</feature>
<dbReference type="EC" id="3.4.22.-" evidence="9"/>
<name>A0A8J7LN74_9NOST</name>
<dbReference type="GO" id="GO:0006508">
    <property type="term" value="P:proteolysis"/>
    <property type="evidence" value="ECO:0007669"/>
    <property type="project" value="UniProtKB-KW"/>
</dbReference>
<dbReference type="GO" id="GO:0008233">
    <property type="term" value="F:peptidase activity"/>
    <property type="evidence" value="ECO:0007669"/>
    <property type="project" value="UniProtKB-KW"/>
</dbReference>
<evidence type="ECO:0000256" key="1">
    <source>
        <dbReference type="ARBA" id="ARBA00004651"/>
    </source>
</evidence>
<keyword evidence="6 8" id="KW-1133">Transmembrane helix</keyword>
<keyword evidence="3" id="KW-0645">Protease</keyword>
<dbReference type="Pfam" id="PF09721">
    <property type="entry name" value="Exosortase_EpsH"/>
    <property type="match status" value="1"/>
</dbReference>
<feature type="transmembrane region" description="Helical" evidence="8">
    <location>
        <begin position="128"/>
        <end position="151"/>
    </location>
</feature>
<keyword evidence="4 8" id="KW-0812">Transmembrane</keyword>
<feature type="transmembrane region" description="Helical" evidence="8">
    <location>
        <begin position="215"/>
        <end position="241"/>
    </location>
</feature>
<comment type="caution">
    <text evidence="9">The sequence shown here is derived from an EMBL/GenBank/DDBJ whole genome shotgun (WGS) entry which is preliminary data.</text>
</comment>
<evidence type="ECO:0000313" key="10">
    <source>
        <dbReference type="Proteomes" id="UP000662314"/>
    </source>
</evidence>
<dbReference type="InterPro" id="IPR019127">
    <property type="entry name" value="Exosortase"/>
</dbReference>
<protein>
    <submittedName>
        <fullName evidence="9">Cyanoexosortase A</fullName>
        <ecNumber evidence="9">3.4.22.-</ecNumber>
    </submittedName>
</protein>
<evidence type="ECO:0000313" key="9">
    <source>
        <dbReference type="EMBL" id="MBH8577374.1"/>
    </source>
</evidence>
<gene>
    <name evidence="9" type="primary">crtA</name>
    <name evidence="9" type="ORF">I8752_31285</name>
</gene>
<dbReference type="NCBIfam" id="TIGR03763">
    <property type="entry name" value="cyanoexo_CrtA"/>
    <property type="match status" value="1"/>
</dbReference>
<evidence type="ECO:0000256" key="6">
    <source>
        <dbReference type="ARBA" id="ARBA00022989"/>
    </source>
</evidence>
<feature type="transmembrane region" description="Helical" evidence="8">
    <location>
        <begin position="190"/>
        <end position="208"/>
    </location>
</feature>
<evidence type="ECO:0000256" key="4">
    <source>
        <dbReference type="ARBA" id="ARBA00022692"/>
    </source>
</evidence>
<comment type="subcellular location">
    <subcellularLocation>
        <location evidence="1">Cell membrane</location>
        <topology evidence="1">Multi-pass membrane protein</topology>
    </subcellularLocation>
</comment>
<reference evidence="9 10" key="1">
    <citation type="journal article" date="2021" name="Int. J. Syst. Evol. Microbiol.">
        <title>Amazonocrinis nigriterrae gen. nov., sp. nov., Atlanticothrix silvestris gen. nov., sp. nov. and Dendronalium phyllosphericum gen. nov., sp. nov., nostocacean cyanobacteria from Brazilian environments.</title>
        <authorList>
            <person name="Alvarenga D.O."/>
            <person name="Andreote A.P.D."/>
            <person name="Branco L.H.Z."/>
            <person name="Delbaje E."/>
            <person name="Cruz R.B."/>
            <person name="Varani A.M."/>
            <person name="Fiore M.F."/>
        </authorList>
    </citation>
    <scope>NUCLEOTIDE SEQUENCE [LARGE SCALE GENOMIC DNA]</scope>
    <source>
        <strain evidence="9 10">CENA369</strain>
    </source>
</reference>
<evidence type="ECO:0000256" key="7">
    <source>
        <dbReference type="ARBA" id="ARBA00023136"/>
    </source>
</evidence>
<dbReference type="AlphaFoldDB" id="A0A8J7LN74"/>
<feature type="transmembrane region" description="Helical" evidence="8">
    <location>
        <begin position="39"/>
        <end position="56"/>
    </location>
</feature>
<evidence type="ECO:0000256" key="3">
    <source>
        <dbReference type="ARBA" id="ARBA00022670"/>
    </source>
</evidence>
<feature type="transmembrane region" description="Helical" evidence="8">
    <location>
        <begin position="97"/>
        <end position="116"/>
    </location>
</feature>
<keyword evidence="2" id="KW-1003">Cell membrane</keyword>
<dbReference type="Proteomes" id="UP000662314">
    <property type="component" value="Unassembled WGS sequence"/>
</dbReference>
<proteinExistence type="predicted"/>
<dbReference type="EMBL" id="JAECZA010000281">
    <property type="protein sequence ID" value="MBH8577374.1"/>
    <property type="molecule type" value="Genomic_DNA"/>
</dbReference>
<feature type="transmembrane region" description="Helical" evidence="8">
    <location>
        <begin position="15"/>
        <end position="33"/>
    </location>
</feature>
<sequence>MKATNATKPLNNPQFWLLGIIGGLIAILLTLVWRTGDDSYLGIYVLCLFAVASTLGEKRHKLTLESGLFPSLLGIALIIFILWQSANLTHGKWLKTFLHIAPFISAIGVSLLASGLKGFKQFWQELTILFFLGVPKAAILSFIDITPLALLTAKYSTLLLWYTGFEVSLQNNYINLPTGGIQVAGECAGLEWMCHLLTLAVIGLFMFPPKPKRRILVPIVAVLIAFIVNGVRIAILAAIAAQQHQPTFHYWHVGGGSSVFGIITVLIFGLFYWFLLHEQEVEKQKITESTSR</sequence>
<keyword evidence="10" id="KW-1185">Reference proteome</keyword>
<keyword evidence="5 9" id="KW-0378">Hydrolase</keyword>